<dbReference type="AlphaFoldDB" id="A0A1H6AC39"/>
<dbReference type="Gene3D" id="3.60.20.10">
    <property type="entry name" value="Glutamine Phosphoribosylpyrophosphate, subunit 1, domain 1"/>
    <property type="match status" value="1"/>
</dbReference>
<gene>
    <name evidence="1" type="ORF">SAMN05421819_3052</name>
</gene>
<dbReference type="Proteomes" id="UP000236728">
    <property type="component" value="Unassembled WGS sequence"/>
</dbReference>
<evidence type="ECO:0000313" key="1">
    <source>
        <dbReference type="EMBL" id="SEG46041.1"/>
    </source>
</evidence>
<protein>
    <submittedName>
        <fullName evidence="1">Uncharacterized protein</fullName>
    </submittedName>
</protein>
<dbReference type="InterPro" id="IPR029055">
    <property type="entry name" value="Ntn_hydrolases_N"/>
</dbReference>
<proteinExistence type="predicted"/>
<reference evidence="1 2" key="1">
    <citation type="submission" date="2016-10" db="EMBL/GenBank/DDBJ databases">
        <authorList>
            <person name="de Groot N.N."/>
        </authorList>
    </citation>
    <scope>NUCLEOTIDE SEQUENCE [LARGE SCALE GENOMIC DNA]</scope>
    <source>
        <strain evidence="1 2">DSM 22489</strain>
    </source>
</reference>
<accession>A0A1H6AC39</accession>
<keyword evidence="2" id="KW-1185">Reference proteome</keyword>
<dbReference type="EMBL" id="FNVA01000005">
    <property type="protein sequence ID" value="SEG46041.1"/>
    <property type="molecule type" value="Genomic_DNA"/>
</dbReference>
<name>A0A1H6AC39_9BACT</name>
<evidence type="ECO:0000313" key="2">
    <source>
        <dbReference type="Proteomes" id="UP000236728"/>
    </source>
</evidence>
<sequence length="351" mass="38962">MKRGLAWVVGPYRFLQRRPWRFGSSITVTVCIASFANHEEQICVVSDSKAAFGDFSTDKGAIKHEHLGNGHIVLIAGNDVVFASPTIQRARKRIAKDSIKDSDETAEILYEELCKTQNRVIEAKVLSKYGLTVEQFVNKGRKSFTDQVFYEICSRIDRENLSLQFLVAGFDTKNKPHIRIVSAGEPPHDFDSMGFAAIGSGAPAALASLSFAADHHGFCRYSDMDACAYHLYAAKFMSESATDVGRDTFFLSVGKQGTYSVHLLAEEAIRKAWLKDGAPRHSQRTIKILHDALYPTEKFLDAAVLARCLKYGDRTLKKLYGLILTASRRKASQTTVPTTSSSLPRTLEGQK</sequence>
<organism evidence="1 2">
    <name type="scientific">Bryocella elongata</name>
    <dbReference type="NCBI Taxonomy" id="863522"/>
    <lineage>
        <taxon>Bacteria</taxon>
        <taxon>Pseudomonadati</taxon>
        <taxon>Acidobacteriota</taxon>
        <taxon>Terriglobia</taxon>
        <taxon>Terriglobales</taxon>
        <taxon>Acidobacteriaceae</taxon>
        <taxon>Bryocella</taxon>
    </lineage>
</organism>